<name>A0AAD1NH22_9MONO</name>
<dbReference type="RefSeq" id="YP_010799277.1">
    <property type="nucleotide sequence ID" value="NC_076611.1"/>
</dbReference>
<organism evidence="2 3">
    <name type="scientific">Sekira virus</name>
    <dbReference type="NCBI Taxonomy" id="2776145"/>
    <lineage>
        <taxon>Viruses</taxon>
        <taxon>Riboviria</taxon>
        <taxon>Orthornavirae</taxon>
        <taxon>Negarnaviricota</taxon>
        <taxon>Haploviricotina</taxon>
        <taxon>Monjiviricetes</taxon>
        <taxon>Mononegavirales</taxon>
        <taxon>Nyamiviridae</taxon>
        <taxon>Nyavirus</taxon>
        <taxon>Nyavirus argatis</taxon>
    </lineage>
</organism>
<reference evidence="2" key="1">
    <citation type="journal article" date="2021" name="Virus Res.">
        <title>A novel nyavirus lacking matrix and glycoprotein genes from Argas japonicus ticks.</title>
        <authorList>
            <person name="Kobayashi D."/>
            <person name="Komatsu N."/>
            <person name="Faizah A.N."/>
            <person name="Amoa-Bosompem M."/>
            <person name="Sawabe K."/>
            <person name="Isawa H."/>
        </authorList>
    </citation>
    <scope>NUCLEOTIDE SEQUENCE</scope>
    <source>
        <strain evidence="2">19AP3</strain>
    </source>
</reference>
<evidence type="ECO:0000313" key="3">
    <source>
        <dbReference type="Proteomes" id="UP000830786"/>
    </source>
</evidence>
<dbReference type="EMBL" id="LC585887">
    <property type="protein sequence ID" value="BCL64176.1"/>
    <property type="molecule type" value="Viral_cRNA"/>
</dbReference>
<dbReference type="KEGG" id="vg:80537627"/>
<feature type="compositionally biased region" description="Polar residues" evidence="1">
    <location>
        <begin position="16"/>
        <end position="41"/>
    </location>
</feature>
<dbReference type="GeneID" id="80537627"/>
<proteinExistence type="predicted"/>
<gene>
    <name evidence="2" type="primary">P</name>
</gene>
<accession>A0AAD1NH22</accession>
<evidence type="ECO:0000256" key="1">
    <source>
        <dbReference type="SAM" id="MobiDB-lite"/>
    </source>
</evidence>
<keyword evidence="3" id="KW-1185">Reference proteome</keyword>
<feature type="compositionally biased region" description="Pro residues" evidence="1">
    <location>
        <begin position="163"/>
        <end position="179"/>
    </location>
</feature>
<dbReference type="Proteomes" id="UP000830786">
    <property type="component" value="Segment"/>
</dbReference>
<feature type="compositionally biased region" description="Basic residues" evidence="1">
    <location>
        <begin position="49"/>
        <end position="85"/>
    </location>
</feature>
<feature type="compositionally biased region" description="Pro residues" evidence="1">
    <location>
        <begin position="118"/>
        <end position="130"/>
    </location>
</feature>
<protein>
    <submittedName>
        <fullName evidence="2">Phosphoprotein</fullName>
    </submittedName>
</protein>
<sequence>MEHISQLLKAGGRSATEASSQANALLQEASSVLETTTSAQYSEMAPSPPKRRTLPDRKRKGESKDPKKPRKSQTTPKTKKTKRGRYTPSTPPQLSPEFSPPPASEAASPAQTVAEVPVAPPSDSPIPSKTPSPTISPQSRRALIESIQNRGQSREVPIASPILPVPPAPPSTPEGPRMPPPMELEFQVLGEEEDNLSLSSDDSCEDPEPTPAKITMAILYKELKKTRLRTESSGRKMERLRQAVNTMRGSITKLAEMVQNEALSKNNIISQINAIKAELYDVKGATSAGTRVQTSQVMTVHGQPSTSTAAPVPAPSKPQAPRGVPTLGLGISHITL</sequence>
<feature type="compositionally biased region" description="Pro residues" evidence="1">
    <location>
        <begin position="89"/>
        <end position="103"/>
    </location>
</feature>
<feature type="region of interest" description="Disordered" evidence="1">
    <location>
        <begin position="300"/>
        <end position="328"/>
    </location>
</feature>
<feature type="region of interest" description="Disordered" evidence="1">
    <location>
        <begin position="1"/>
        <end position="179"/>
    </location>
</feature>
<evidence type="ECO:0000313" key="2">
    <source>
        <dbReference type="EMBL" id="BCL64176.1"/>
    </source>
</evidence>